<dbReference type="PANTHER" id="PTHR31594:SF14">
    <property type="entry name" value="FIBRONECTIN TYPE-III DOMAIN-CONTAINING PROTEIN"/>
    <property type="match status" value="1"/>
</dbReference>
<feature type="non-terminal residue" evidence="3">
    <location>
        <position position="1"/>
    </location>
</feature>
<evidence type="ECO:0000259" key="2">
    <source>
        <dbReference type="Pfam" id="PF24676"/>
    </source>
</evidence>
<dbReference type="OrthoDB" id="8954335at2759"/>
<dbReference type="EMBL" id="CAJVCH010304345">
    <property type="protein sequence ID" value="CAG7785801.1"/>
    <property type="molecule type" value="Genomic_DNA"/>
</dbReference>
<dbReference type="Pfam" id="PF24676">
    <property type="entry name" value="DUF7656"/>
    <property type="match status" value="1"/>
</dbReference>
<feature type="domain" description="SNTX MACPF/CDC-like" evidence="1">
    <location>
        <begin position="21"/>
        <end position="219"/>
    </location>
</feature>
<organism evidence="3 4">
    <name type="scientific">Allacma fusca</name>
    <dbReference type="NCBI Taxonomy" id="39272"/>
    <lineage>
        <taxon>Eukaryota</taxon>
        <taxon>Metazoa</taxon>
        <taxon>Ecdysozoa</taxon>
        <taxon>Arthropoda</taxon>
        <taxon>Hexapoda</taxon>
        <taxon>Collembola</taxon>
        <taxon>Symphypleona</taxon>
        <taxon>Sminthuridae</taxon>
        <taxon>Allacma</taxon>
    </lineage>
</organism>
<accession>A0A8J2P2Q9</accession>
<dbReference type="PANTHER" id="PTHR31594">
    <property type="entry name" value="AIG1-TYPE G DOMAIN-CONTAINING PROTEIN"/>
    <property type="match status" value="1"/>
</dbReference>
<dbReference type="InterPro" id="IPR056072">
    <property type="entry name" value="SNTX_MACPF/CDC-like_dom"/>
</dbReference>
<reference evidence="3" key="1">
    <citation type="submission" date="2021-06" db="EMBL/GenBank/DDBJ databases">
        <authorList>
            <person name="Hodson N. C."/>
            <person name="Mongue J. A."/>
            <person name="Jaron S. K."/>
        </authorList>
    </citation>
    <scope>NUCLEOTIDE SEQUENCE</scope>
</reference>
<dbReference type="InterPro" id="IPR052090">
    <property type="entry name" value="Cytolytic_pore-forming_toxin"/>
</dbReference>
<comment type="caution">
    <text evidence="3">The sequence shown here is derived from an EMBL/GenBank/DDBJ whole genome shotgun (WGS) entry which is preliminary data.</text>
</comment>
<dbReference type="Proteomes" id="UP000708208">
    <property type="component" value="Unassembled WGS sequence"/>
</dbReference>
<evidence type="ECO:0000313" key="3">
    <source>
        <dbReference type="EMBL" id="CAG7785801.1"/>
    </source>
</evidence>
<proteinExistence type="predicted"/>
<sequence length="587" mass="66520">MTIILNELQAEVIERAARQSIRALGTFYDATREVYLARTIFTRPIFEDEMTIVRDEEQDTEISVKDTISTDVDTEIDVQGELGLSIMAGLITGELGGQFKKGERKKTNAVRGTATVKAKTVKKSIDLCDSLVAPLIDPRVNRISATHIVTGITYGANVDILFEDENTQNDNIQEVRGKLEGTITKFASLVKGSLTGSISNTDNLLKSKRTLRVRIKGDIGFENAGVPVSEEELILFIQNLNFHVNVAEQKYGRPIIYHLSKIDNIISDCIEDATNSGMTNLEMHEIEIELNREVYRLFQSVQDKETDAETIWTKIKQFRHCISQQLFNRLRNLKDAFDVEISSYRKSLQQAIIKARAGNSTLLKSGTGDLLQKNKFINLYHSFEGNFTDYQEGFNKLDLFFARRISCVNAKHTIENTIFQASDKTVFVFIYNQTSYTKDFSDFTANAHELVESCSNNGHVCFVVDCDHRNDKCNGYDINSILLYIRGQLKTTSVHQSNISVEALVDPIVSDLSDRTFRLEKTNRRVVKLLNRISHDQTNYEQRTNDHMKILGELEAKDLGGTNLTKFCRPRGYTHILSNIEKVCTSE</sequence>
<dbReference type="AlphaFoldDB" id="A0A8J2P2Q9"/>
<dbReference type="Pfam" id="PF24674">
    <property type="entry name" value="MACPF_SNTX"/>
    <property type="match status" value="1"/>
</dbReference>
<name>A0A8J2P2Q9_9HEXA</name>
<feature type="domain" description="DUF7656" evidence="2">
    <location>
        <begin position="412"/>
        <end position="494"/>
    </location>
</feature>
<protein>
    <submittedName>
        <fullName evidence="3">Uncharacterized protein</fullName>
    </submittedName>
</protein>
<dbReference type="InterPro" id="IPR056073">
    <property type="entry name" value="DUF7656"/>
</dbReference>
<keyword evidence="4" id="KW-1185">Reference proteome</keyword>
<gene>
    <name evidence="3" type="ORF">AFUS01_LOCUS24405</name>
</gene>
<evidence type="ECO:0000313" key="4">
    <source>
        <dbReference type="Proteomes" id="UP000708208"/>
    </source>
</evidence>
<evidence type="ECO:0000259" key="1">
    <source>
        <dbReference type="Pfam" id="PF24674"/>
    </source>
</evidence>